<dbReference type="EMBL" id="KN822004">
    <property type="protein sequence ID" value="KIM70935.1"/>
    <property type="molecule type" value="Genomic_DNA"/>
</dbReference>
<dbReference type="InterPro" id="IPR006073">
    <property type="entry name" value="GTP-bd"/>
</dbReference>
<reference evidence="3 4" key="1">
    <citation type="submission" date="2014-04" db="EMBL/GenBank/DDBJ databases">
        <authorList>
            <consortium name="DOE Joint Genome Institute"/>
            <person name="Kuo A."/>
            <person name="Kohler A."/>
            <person name="Nagy L.G."/>
            <person name="Floudas D."/>
            <person name="Copeland A."/>
            <person name="Barry K.W."/>
            <person name="Cichocki N."/>
            <person name="Veneault-Fourrey C."/>
            <person name="LaButti K."/>
            <person name="Lindquist E.A."/>
            <person name="Lipzen A."/>
            <person name="Lundell T."/>
            <person name="Morin E."/>
            <person name="Murat C."/>
            <person name="Sun H."/>
            <person name="Tunlid A."/>
            <person name="Henrissat B."/>
            <person name="Grigoriev I.V."/>
            <person name="Hibbett D.S."/>
            <person name="Martin F."/>
            <person name="Nordberg H.P."/>
            <person name="Cantor M.N."/>
            <person name="Hua S.X."/>
        </authorList>
    </citation>
    <scope>NUCLEOTIDE SEQUENCE [LARGE SCALE GENOMIC DNA]</scope>
    <source>
        <strain evidence="3 4">Foug A</strain>
    </source>
</reference>
<feature type="compositionally biased region" description="Polar residues" evidence="1">
    <location>
        <begin position="11"/>
        <end position="21"/>
    </location>
</feature>
<dbReference type="Proteomes" id="UP000053989">
    <property type="component" value="Unassembled WGS sequence"/>
</dbReference>
<evidence type="ECO:0000313" key="3">
    <source>
        <dbReference type="EMBL" id="KIM70935.1"/>
    </source>
</evidence>
<dbReference type="Pfam" id="PF01926">
    <property type="entry name" value="MMR_HSR1"/>
    <property type="match status" value="1"/>
</dbReference>
<feature type="domain" description="G" evidence="2">
    <location>
        <begin position="77"/>
        <end position="163"/>
    </location>
</feature>
<dbReference type="GO" id="GO:0005525">
    <property type="term" value="F:GTP binding"/>
    <property type="evidence" value="ECO:0007669"/>
    <property type="project" value="InterPro"/>
</dbReference>
<feature type="region of interest" description="Disordered" evidence="1">
    <location>
        <begin position="1"/>
        <end position="22"/>
    </location>
</feature>
<dbReference type="InParanoid" id="A0A0C3EE16"/>
<dbReference type="CDD" id="cd00882">
    <property type="entry name" value="Ras_like_GTPase"/>
    <property type="match status" value="1"/>
</dbReference>
<evidence type="ECO:0000313" key="4">
    <source>
        <dbReference type="Proteomes" id="UP000053989"/>
    </source>
</evidence>
<dbReference type="Gene3D" id="3.40.50.300">
    <property type="entry name" value="P-loop containing nucleotide triphosphate hydrolases"/>
    <property type="match status" value="1"/>
</dbReference>
<proteinExistence type="predicted"/>
<accession>A0A0C3EE16</accession>
<dbReference type="AlphaFoldDB" id="A0A0C3EE16"/>
<reference evidence="4" key="2">
    <citation type="submission" date="2015-01" db="EMBL/GenBank/DDBJ databases">
        <title>Evolutionary Origins and Diversification of the Mycorrhizal Mutualists.</title>
        <authorList>
            <consortium name="DOE Joint Genome Institute"/>
            <consortium name="Mycorrhizal Genomics Consortium"/>
            <person name="Kohler A."/>
            <person name="Kuo A."/>
            <person name="Nagy L.G."/>
            <person name="Floudas D."/>
            <person name="Copeland A."/>
            <person name="Barry K.W."/>
            <person name="Cichocki N."/>
            <person name="Veneault-Fourrey C."/>
            <person name="LaButti K."/>
            <person name="Lindquist E.A."/>
            <person name="Lipzen A."/>
            <person name="Lundell T."/>
            <person name="Morin E."/>
            <person name="Murat C."/>
            <person name="Riley R."/>
            <person name="Ohm R."/>
            <person name="Sun H."/>
            <person name="Tunlid A."/>
            <person name="Henrissat B."/>
            <person name="Grigoriev I.V."/>
            <person name="Hibbett D.S."/>
            <person name="Martin F."/>
        </authorList>
    </citation>
    <scope>NUCLEOTIDE SEQUENCE [LARGE SCALE GENOMIC DNA]</scope>
    <source>
        <strain evidence="4">Foug A</strain>
    </source>
</reference>
<dbReference type="SUPFAM" id="SSF52540">
    <property type="entry name" value="P-loop containing nucleoside triphosphate hydrolases"/>
    <property type="match status" value="1"/>
</dbReference>
<dbReference type="HOGENOM" id="CLU_023805_5_1_1"/>
<evidence type="ECO:0000256" key="1">
    <source>
        <dbReference type="SAM" id="MobiDB-lite"/>
    </source>
</evidence>
<organism evidence="3 4">
    <name type="scientific">Scleroderma citrinum Foug A</name>
    <dbReference type="NCBI Taxonomy" id="1036808"/>
    <lineage>
        <taxon>Eukaryota</taxon>
        <taxon>Fungi</taxon>
        <taxon>Dikarya</taxon>
        <taxon>Basidiomycota</taxon>
        <taxon>Agaricomycotina</taxon>
        <taxon>Agaricomycetes</taxon>
        <taxon>Agaricomycetidae</taxon>
        <taxon>Boletales</taxon>
        <taxon>Sclerodermatineae</taxon>
        <taxon>Sclerodermataceae</taxon>
        <taxon>Scleroderma</taxon>
    </lineage>
</organism>
<sequence length="174" mass="19268">MAPQPTEKFQPRSSPSASTKTVLHVDPADQQACTTSIVETGLCMDAAENVPHDSTRNIPHMDPAVARKHFDRIGCFRILVIGRSNAGKTTLLQHICNTTELLEVFNSEGKKIDPKVVQGSLERGEHSIEDELIFWSNTGFIFHDSRGFEAGSKEEVQLMNNFLVECAATTKLEK</sequence>
<name>A0A0C3EE16_9AGAM</name>
<dbReference type="STRING" id="1036808.A0A0C3EE16"/>
<dbReference type="InterPro" id="IPR027417">
    <property type="entry name" value="P-loop_NTPase"/>
</dbReference>
<evidence type="ECO:0000259" key="2">
    <source>
        <dbReference type="Pfam" id="PF01926"/>
    </source>
</evidence>
<keyword evidence="4" id="KW-1185">Reference proteome</keyword>
<dbReference type="OrthoDB" id="59699at2759"/>
<gene>
    <name evidence="3" type="ORF">SCLCIDRAFT_1207134</name>
</gene>
<protein>
    <recommendedName>
        <fullName evidence="2">G domain-containing protein</fullName>
    </recommendedName>
</protein>